<dbReference type="InterPro" id="IPR001789">
    <property type="entry name" value="Sig_transdc_resp-reg_receiver"/>
</dbReference>
<reference evidence="8 9" key="1">
    <citation type="journal article" date="2016" name="Nat. Commun.">
        <title>Thousands of microbial genomes shed light on interconnected biogeochemical processes in an aquifer system.</title>
        <authorList>
            <person name="Anantharaman K."/>
            <person name="Brown C.T."/>
            <person name="Hug L.A."/>
            <person name="Sharon I."/>
            <person name="Castelle C.J."/>
            <person name="Probst A.J."/>
            <person name="Thomas B.C."/>
            <person name="Singh A."/>
            <person name="Wilkins M.J."/>
            <person name="Karaoz U."/>
            <person name="Brodie E.L."/>
            <person name="Williams K.H."/>
            <person name="Hubbard S.S."/>
            <person name="Banfield J.F."/>
        </authorList>
    </citation>
    <scope>NUCLEOTIDE SEQUENCE [LARGE SCALE GENOMIC DNA]</scope>
    <source>
        <strain evidence="9">RIFCSPLOWO2_12_FULL_64_10</strain>
    </source>
</reference>
<keyword evidence="2" id="KW-0805">Transcription regulation</keyword>
<evidence type="ECO:0000259" key="6">
    <source>
        <dbReference type="PROSITE" id="PS50043"/>
    </source>
</evidence>
<dbReference type="PROSITE" id="PS50110">
    <property type="entry name" value="RESPONSE_REGULATORY"/>
    <property type="match status" value="1"/>
</dbReference>
<dbReference type="InterPro" id="IPR000792">
    <property type="entry name" value="Tscrpt_reg_LuxR_C"/>
</dbReference>
<keyword evidence="3 8" id="KW-0238">DNA-binding</keyword>
<dbReference type="InterPro" id="IPR058245">
    <property type="entry name" value="NreC/VraR/RcsB-like_REC"/>
</dbReference>
<dbReference type="PANTHER" id="PTHR43214">
    <property type="entry name" value="TWO-COMPONENT RESPONSE REGULATOR"/>
    <property type="match status" value="1"/>
</dbReference>
<dbReference type="InterPro" id="IPR011006">
    <property type="entry name" value="CheY-like_superfamily"/>
</dbReference>
<sequence>MSVKILLADDHQIVRNGLRALIERQQGMEVVGEAEDGRVAVRLARELSPDAVVMDVGMPDLNGVEATRQIVAEGSGVRVIALSMHSDRRFVAEMLKAGASGYLLKDCAFEELTQAVQVVMGGQIYLSPGIASVVVEDYVRHAGEDAVGLTAREREVLQLLAEGRSTKQIAFRLHVSAKTVETHRQRLMEKLNLHSIADLTKYAVRAGLTSLER</sequence>
<name>A0A1F6C469_HANXR</name>
<evidence type="ECO:0000256" key="3">
    <source>
        <dbReference type="ARBA" id="ARBA00023125"/>
    </source>
</evidence>
<dbReference type="GO" id="GO:0006355">
    <property type="term" value="P:regulation of DNA-templated transcription"/>
    <property type="evidence" value="ECO:0007669"/>
    <property type="project" value="InterPro"/>
</dbReference>
<evidence type="ECO:0000313" key="9">
    <source>
        <dbReference type="Proteomes" id="UP000178606"/>
    </source>
</evidence>
<organism evidence="8 9">
    <name type="scientific">Handelsmanbacteria sp. (strain RIFCSPLOWO2_12_FULL_64_10)</name>
    <dbReference type="NCBI Taxonomy" id="1817868"/>
    <lineage>
        <taxon>Bacteria</taxon>
        <taxon>Candidatus Handelsmaniibacteriota</taxon>
    </lineage>
</organism>
<evidence type="ECO:0000313" key="8">
    <source>
        <dbReference type="EMBL" id="OGG43994.1"/>
    </source>
</evidence>
<dbReference type="InterPro" id="IPR016032">
    <property type="entry name" value="Sig_transdc_resp-reg_C-effctor"/>
</dbReference>
<evidence type="ECO:0000256" key="5">
    <source>
        <dbReference type="PROSITE-ProRule" id="PRU00169"/>
    </source>
</evidence>
<dbReference type="PANTHER" id="PTHR43214:SF41">
    <property type="entry name" value="NITRATE_NITRITE RESPONSE REGULATOR PROTEIN NARP"/>
    <property type="match status" value="1"/>
</dbReference>
<dbReference type="InterPro" id="IPR039420">
    <property type="entry name" value="WalR-like"/>
</dbReference>
<proteinExistence type="predicted"/>
<dbReference type="Proteomes" id="UP000178606">
    <property type="component" value="Unassembled WGS sequence"/>
</dbReference>
<dbReference type="PRINTS" id="PR00038">
    <property type="entry name" value="HTHLUXR"/>
</dbReference>
<dbReference type="GO" id="GO:0000160">
    <property type="term" value="P:phosphorelay signal transduction system"/>
    <property type="evidence" value="ECO:0007669"/>
    <property type="project" value="InterPro"/>
</dbReference>
<feature type="domain" description="HTH luxR-type" evidence="6">
    <location>
        <begin position="142"/>
        <end position="207"/>
    </location>
</feature>
<feature type="domain" description="Response regulatory" evidence="7">
    <location>
        <begin position="4"/>
        <end position="120"/>
    </location>
</feature>
<keyword evidence="1 5" id="KW-0597">Phosphoprotein</keyword>
<evidence type="ECO:0000256" key="2">
    <source>
        <dbReference type="ARBA" id="ARBA00023015"/>
    </source>
</evidence>
<dbReference type="Pfam" id="PF00072">
    <property type="entry name" value="Response_reg"/>
    <property type="match status" value="1"/>
</dbReference>
<dbReference type="CDD" id="cd06170">
    <property type="entry name" value="LuxR_C_like"/>
    <property type="match status" value="1"/>
</dbReference>
<dbReference type="SUPFAM" id="SSF46894">
    <property type="entry name" value="C-terminal effector domain of the bipartite response regulators"/>
    <property type="match status" value="1"/>
</dbReference>
<dbReference type="CDD" id="cd17535">
    <property type="entry name" value="REC_NarL-like"/>
    <property type="match status" value="1"/>
</dbReference>
<protein>
    <submittedName>
        <fullName evidence="8">DNA-binding response regulator</fullName>
    </submittedName>
</protein>
<dbReference type="SMART" id="SM00421">
    <property type="entry name" value="HTH_LUXR"/>
    <property type="match status" value="1"/>
</dbReference>
<keyword evidence="4" id="KW-0804">Transcription</keyword>
<dbReference type="SMART" id="SM00448">
    <property type="entry name" value="REC"/>
    <property type="match status" value="1"/>
</dbReference>
<accession>A0A1F6C469</accession>
<evidence type="ECO:0000256" key="1">
    <source>
        <dbReference type="ARBA" id="ARBA00022553"/>
    </source>
</evidence>
<dbReference type="PROSITE" id="PS00622">
    <property type="entry name" value="HTH_LUXR_1"/>
    <property type="match status" value="1"/>
</dbReference>
<dbReference type="PROSITE" id="PS50043">
    <property type="entry name" value="HTH_LUXR_2"/>
    <property type="match status" value="1"/>
</dbReference>
<dbReference type="EMBL" id="MFKF01000420">
    <property type="protein sequence ID" value="OGG43994.1"/>
    <property type="molecule type" value="Genomic_DNA"/>
</dbReference>
<feature type="modified residue" description="4-aspartylphosphate" evidence="5">
    <location>
        <position position="55"/>
    </location>
</feature>
<gene>
    <name evidence="8" type="ORF">A3F84_15425</name>
</gene>
<dbReference type="GO" id="GO:0003677">
    <property type="term" value="F:DNA binding"/>
    <property type="evidence" value="ECO:0007669"/>
    <property type="project" value="UniProtKB-KW"/>
</dbReference>
<dbReference type="Gene3D" id="3.40.50.2300">
    <property type="match status" value="1"/>
</dbReference>
<dbReference type="Pfam" id="PF00196">
    <property type="entry name" value="GerE"/>
    <property type="match status" value="1"/>
</dbReference>
<evidence type="ECO:0000259" key="7">
    <source>
        <dbReference type="PROSITE" id="PS50110"/>
    </source>
</evidence>
<dbReference type="AlphaFoldDB" id="A0A1F6C469"/>
<dbReference type="SUPFAM" id="SSF52172">
    <property type="entry name" value="CheY-like"/>
    <property type="match status" value="1"/>
</dbReference>
<evidence type="ECO:0000256" key="4">
    <source>
        <dbReference type="ARBA" id="ARBA00023163"/>
    </source>
</evidence>
<comment type="caution">
    <text evidence="8">The sequence shown here is derived from an EMBL/GenBank/DDBJ whole genome shotgun (WGS) entry which is preliminary data.</text>
</comment>